<evidence type="ECO:0000313" key="2">
    <source>
        <dbReference type="EMBL" id="EGO01223.1"/>
    </source>
</evidence>
<accession>F8PS41</accession>
<sequence length="456" mass="50395">MSLTPALRLPHSPFMEGQLPFQDLTLPPHILTSPINRPYNNHATPLCILSHSLHLTMPATTRRETPRTSKPPSATKQKTTPHPDQQHDEKTEIESHPKVGEKREADNDEGGAEEPPSKKAKSHEDDAIDYSFQEGVIERGHIYFFYRPKVQHEEAHSLDHVKNMHILLVPRPPVFSAYDPQVDKVNDKVVIEQEGNQEMNLILEGADALPAPESRGVSKKTFRLITIGKKKLPNPEGSGRKDTFWAVVTTVGDDLHSLESGLGEKTYETKTRGTRHEEPVRLAGRGAYAIANQSSTTPSSRETHLGYHLSHPNELGDVQNALGIHLASSFVLQVKNPLAPATGPQRIGLPKGRRAEYSSSIMDQVFGKGTRGRQSYGLRFSACNHIDLLNHKGAELLLIAARTGASGNDQSLGEGRGEALQEAEENEGKEPVEDVFKELAMDKDVFPAEPLQGEWI</sequence>
<feature type="region of interest" description="Disordered" evidence="1">
    <location>
        <begin position="407"/>
        <end position="430"/>
    </location>
</feature>
<dbReference type="OrthoDB" id="1028014at2759"/>
<dbReference type="PANTHER" id="PTHR34776">
    <property type="entry name" value="F17F16.3 PROTEIN"/>
    <property type="match status" value="1"/>
</dbReference>
<feature type="region of interest" description="Disordered" evidence="1">
    <location>
        <begin position="60"/>
        <end position="125"/>
    </location>
</feature>
<dbReference type="InParanoid" id="F8PS41"/>
<dbReference type="STRING" id="936435.F8PS41"/>
<dbReference type="AlphaFoldDB" id="F8PS41"/>
<feature type="compositionally biased region" description="Polar residues" evidence="1">
    <location>
        <begin position="68"/>
        <end position="83"/>
    </location>
</feature>
<dbReference type="Proteomes" id="UP000008063">
    <property type="component" value="Unassembled WGS sequence"/>
</dbReference>
<dbReference type="EMBL" id="GL945478">
    <property type="protein sequence ID" value="EGO01223.1"/>
    <property type="molecule type" value="Genomic_DNA"/>
</dbReference>
<dbReference type="HOGENOM" id="CLU_045837_1_0_1"/>
<gene>
    <name evidence="2" type="ORF">SERLA73DRAFT_179345</name>
</gene>
<reference evidence="3" key="1">
    <citation type="journal article" date="2011" name="Science">
        <title>The plant cell wall-decomposing machinery underlies the functional diversity of forest fungi.</title>
        <authorList>
            <person name="Eastwood D.C."/>
            <person name="Floudas D."/>
            <person name="Binder M."/>
            <person name="Majcherczyk A."/>
            <person name="Schneider P."/>
            <person name="Aerts A."/>
            <person name="Asiegbu F.O."/>
            <person name="Baker S.E."/>
            <person name="Barry K."/>
            <person name="Bendiksby M."/>
            <person name="Blumentritt M."/>
            <person name="Coutinho P.M."/>
            <person name="Cullen D."/>
            <person name="de Vries R.P."/>
            <person name="Gathman A."/>
            <person name="Goodell B."/>
            <person name="Henrissat B."/>
            <person name="Ihrmark K."/>
            <person name="Kauserud H."/>
            <person name="Kohler A."/>
            <person name="LaButti K."/>
            <person name="Lapidus A."/>
            <person name="Lavin J.L."/>
            <person name="Lee Y.-H."/>
            <person name="Lindquist E."/>
            <person name="Lilly W."/>
            <person name="Lucas S."/>
            <person name="Morin E."/>
            <person name="Murat C."/>
            <person name="Oguiza J.A."/>
            <person name="Park J."/>
            <person name="Pisabarro A.G."/>
            <person name="Riley R."/>
            <person name="Rosling A."/>
            <person name="Salamov A."/>
            <person name="Schmidt O."/>
            <person name="Schmutz J."/>
            <person name="Skrede I."/>
            <person name="Stenlid J."/>
            <person name="Wiebenga A."/>
            <person name="Xie X."/>
            <person name="Kuees U."/>
            <person name="Hibbett D.S."/>
            <person name="Hoffmeister D."/>
            <person name="Hoegberg N."/>
            <person name="Martin F."/>
            <person name="Grigoriev I.V."/>
            <person name="Watkinson S.C."/>
        </authorList>
    </citation>
    <scope>NUCLEOTIDE SEQUENCE [LARGE SCALE GENOMIC DNA]</scope>
    <source>
        <strain evidence="3">strain S7.3</strain>
    </source>
</reference>
<organism evidence="3">
    <name type="scientific">Serpula lacrymans var. lacrymans (strain S7.3)</name>
    <name type="common">Dry rot fungus</name>
    <dbReference type="NCBI Taxonomy" id="936435"/>
    <lineage>
        <taxon>Eukaryota</taxon>
        <taxon>Fungi</taxon>
        <taxon>Dikarya</taxon>
        <taxon>Basidiomycota</taxon>
        <taxon>Agaricomycotina</taxon>
        <taxon>Agaricomycetes</taxon>
        <taxon>Agaricomycetidae</taxon>
        <taxon>Boletales</taxon>
        <taxon>Coniophorineae</taxon>
        <taxon>Serpulaceae</taxon>
        <taxon>Serpula</taxon>
    </lineage>
</organism>
<protein>
    <submittedName>
        <fullName evidence="2">Uncharacterized protein</fullName>
    </submittedName>
</protein>
<evidence type="ECO:0000313" key="3">
    <source>
        <dbReference type="Proteomes" id="UP000008063"/>
    </source>
</evidence>
<dbReference type="OMA" id="GSWIVQS"/>
<dbReference type="eggNOG" id="ENOG502S2IV">
    <property type="taxonomic scope" value="Eukaryota"/>
</dbReference>
<dbReference type="PANTHER" id="PTHR34776:SF1">
    <property type="entry name" value="F17F16.3 PROTEIN"/>
    <property type="match status" value="1"/>
</dbReference>
<name>F8PS41_SERL3</name>
<proteinExistence type="predicted"/>
<evidence type="ECO:0000256" key="1">
    <source>
        <dbReference type="SAM" id="MobiDB-lite"/>
    </source>
</evidence>
<keyword evidence="3" id="KW-1185">Reference proteome</keyword>
<feature type="compositionally biased region" description="Basic and acidic residues" evidence="1">
    <location>
        <begin position="84"/>
        <end position="105"/>
    </location>
</feature>